<dbReference type="InterPro" id="IPR015947">
    <property type="entry name" value="PUA-like_sf"/>
</dbReference>
<dbReference type="SMART" id="SM00464">
    <property type="entry name" value="LON"/>
    <property type="match status" value="1"/>
</dbReference>
<dbReference type="AlphaFoldDB" id="A0A8T0JTT8"/>
<evidence type="ECO:0000313" key="5">
    <source>
        <dbReference type="EMBL" id="KAG2380607.1"/>
    </source>
</evidence>
<dbReference type="InterPro" id="IPR005835">
    <property type="entry name" value="NTP_transferase_dom"/>
</dbReference>
<feature type="domain" description="Lon N-terminal" evidence="4">
    <location>
        <begin position="78"/>
        <end position="233"/>
    </location>
</feature>
<evidence type="ECO:0000256" key="1">
    <source>
        <dbReference type="SAM" id="Coils"/>
    </source>
</evidence>
<dbReference type="Gene3D" id="2.30.130.40">
    <property type="entry name" value="LON domain-like"/>
    <property type="match status" value="1"/>
</dbReference>
<evidence type="ECO:0000313" key="6">
    <source>
        <dbReference type="Proteomes" id="UP000743370"/>
    </source>
</evidence>
<keyword evidence="3" id="KW-0472">Membrane</keyword>
<dbReference type="InterPro" id="IPR046336">
    <property type="entry name" value="Lon_prtase_N_sf"/>
</dbReference>
<sequence>MGKTTMDEGRNPRRREIAFQHPKQPLRTSPKHLRPTHHLNLVVLRHRCRKLNSTLRCSASSFSEKHHTNSPNSDDVVELPLFTLPLVLFLGAILPLQIFEFRYRIMMHTLFQTDLRFGVIYTDVVSRTAADGCVSKVIKHESLVDGRFFLICDVARGSAIEVETYMKDVIQLCNRLGGKLEKEVGDLRRNLFPTTFSFFVGNIFEGAPREQQALLELEDTAARLKREKETLKNTLNYLTTASAVKDSYFYRDYWKDIGTIESFYDANLALTEEAAVLAMDDSVLDVDQVENLIKFCPTREEIELLKLIDRFCLKQSLATITLLRKFFIASQTLINCSKELAVLTKASKVTVNETPYQKSCFKCIHGKLYCKHHHMQLIKEKENFNQLEDDMRRVQFNRKLRRREI</sequence>
<dbReference type="Pfam" id="PF00483">
    <property type="entry name" value="NTP_transferase"/>
    <property type="match status" value="1"/>
</dbReference>
<dbReference type="EMBL" id="JABFOF010000009">
    <property type="protein sequence ID" value="KAG2380607.1"/>
    <property type="molecule type" value="Genomic_DNA"/>
</dbReference>
<dbReference type="SUPFAM" id="SSF101447">
    <property type="entry name" value="Formin homology 2 domain (FH2 domain)"/>
    <property type="match status" value="1"/>
</dbReference>
<accession>A0A8T0JTT8</accession>
<feature type="compositionally biased region" description="Basic and acidic residues" evidence="2">
    <location>
        <begin position="1"/>
        <end position="18"/>
    </location>
</feature>
<evidence type="ECO:0000259" key="4">
    <source>
        <dbReference type="SMART" id="SM00464"/>
    </source>
</evidence>
<dbReference type="Proteomes" id="UP000743370">
    <property type="component" value="Unassembled WGS sequence"/>
</dbReference>
<proteinExistence type="predicted"/>
<keyword evidence="3" id="KW-0812">Transmembrane</keyword>
<dbReference type="InterPro" id="IPR003111">
    <property type="entry name" value="Lon_prtase_N"/>
</dbReference>
<gene>
    <name evidence="5" type="ORF">HKW66_Vig0248810</name>
</gene>
<feature type="coiled-coil region" evidence="1">
    <location>
        <begin position="207"/>
        <end position="241"/>
    </location>
</feature>
<feature type="transmembrane region" description="Helical" evidence="3">
    <location>
        <begin position="79"/>
        <end position="99"/>
    </location>
</feature>
<keyword evidence="3" id="KW-1133">Transmembrane helix</keyword>
<reference evidence="5 6" key="1">
    <citation type="submission" date="2020-05" db="EMBL/GenBank/DDBJ databases">
        <title>Vigna angularis (adzuki bean) Var. LongXiaoDou No. 4 denovo assembly.</title>
        <authorList>
            <person name="Xiang H."/>
        </authorList>
    </citation>
    <scope>NUCLEOTIDE SEQUENCE [LARGE SCALE GENOMIC DNA]</scope>
    <source>
        <tissue evidence="5">Leaf</tissue>
    </source>
</reference>
<protein>
    <submittedName>
        <fullName evidence="5">LIM domain-containing protein</fullName>
    </submittedName>
</protein>
<feature type="region of interest" description="Disordered" evidence="2">
    <location>
        <begin position="1"/>
        <end position="20"/>
    </location>
</feature>
<dbReference type="Gene3D" id="1.20.58.630">
    <property type="match status" value="1"/>
</dbReference>
<evidence type="ECO:0000256" key="3">
    <source>
        <dbReference type="SAM" id="Phobius"/>
    </source>
</evidence>
<comment type="caution">
    <text evidence="5">The sequence shown here is derived from an EMBL/GenBank/DDBJ whole genome shotgun (WGS) entry which is preliminary data.</text>
</comment>
<name>A0A8T0JTT8_PHAAN</name>
<dbReference type="SUPFAM" id="SSF88697">
    <property type="entry name" value="PUA domain-like"/>
    <property type="match status" value="1"/>
</dbReference>
<organism evidence="5 6">
    <name type="scientific">Phaseolus angularis</name>
    <name type="common">Azuki bean</name>
    <name type="synonym">Vigna angularis</name>
    <dbReference type="NCBI Taxonomy" id="3914"/>
    <lineage>
        <taxon>Eukaryota</taxon>
        <taxon>Viridiplantae</taxon>
        <taxon>Streptophyta</taxon>
        <taxon>Embryophyta</taxon>
        <taxon>Tracheophyta</taxon>
        <taxon>Spermatophyta</taxon>
        <taxon>Magnoliopsida</taxon>
        <taxon>eudicotyledons</taxon>
        <taxon>Gunneridae</taxon>
        <taxon>Pentapetalae</taxon>
        <taxon>rosids</taxon>
        <taxon>fabids</taxon>
        <taxon>Fabales</taxon>
        <taxon>Fabaceae</taxon>
        <taxon>Papilionoideae</taxon>
        <taxon>50 kb inversion clade</taxon>
        <taxon>NPAAA clade</taxon>
        <taxon>indigoferoid/millettioid clade</taxon>
        <taxon>Phaseoleae</taxon>
        <taxon>Vigna</taxon>
    </lineage>
</organism>
<evidence type="ECO:0000256" key="2">
    <source>
        <dbReference type="SAM" id="MobiDB-lite"/>
    </source>
</evidence>
<dbReference type="PANTHER" id="PTHR46732:SF8">
    <property type="entry name" value="ATP-DEPENDENT PROTEASE LA (LON) DOMAIN PROTEIN"/>
    <property type="match status" value="1"/>
</dbReference>
<keyword evidence="1" id="KW-0175">Coiled coil</keyword>
<dbReference type="PANTHER" id="PTHR46732">
    <property type="entry name" value="ATP-DEPENDENT PROTEASE LA (LON) DOMAIN PROTEIN"/>
    <property type="match status" value="1"/>
</dbReference>